<feature type="transmembrane region" description="Helical" evidence="12">
    <location>
        <begin position="58"/>
        <end position="81"/>
    </location>
</feature>
<reference evidence="15 16" key="1">
    <citation type="submission" date="2016-02" db="EMBL/GenBank/DDBJ databases">
        <title>Comparative genomic and transcriptomic foundation for Pichia pastoris.</title>
        <authorList>
            <person name="Love K.R."/>
            <person name="Shah K.A."/>
            <person name="Whittaker C.A."/>
            <person name="Wu J."/>
            <person name="Bartlett M.C."/>
            <person name="Ma D."/>
            <person name="Leeson R.L."/>
            <person name="Priest M."/>
            <person name="Young S.K."/>
            <person name="Love J.C."/>
        </authorList>
    </citation>
    <scope>NUCLEOTIDE SEQUENCE [LARGE SCALE GENOMIC DNA]</scope>
    <source>
        <strain evidence="15 16">ATCC 28485</strain>
    </source>
</reference>
<comment type="similarity">
    <text evidence="4">Belongs to the glycosyltransferase group 1 family.</text>
</comment>
<evidence type="ECO:0000256" key="5">
    <source>
        <dbReference type="ARBA" id="ARBA00012420"/>
    </source>
</evidence>
<evidence type="ECO:0000256" key="4">
    <source>
        <dbReference type="ARBA" id="ARBA00006122"/>
    </source>
</evidence>
<feature type="domain" description="PIGA GPI anchor biosynthesis" evidence="14">
    <location>
        <begin position="40"/>
        <end position="128"/>
    </location>
</feature>
<keyword evidence="7" id="KW-0328">Glycosyltransferase</keyword>
<evidence type="ECO:0000313" key="16">
    <source>
        <dbReference type="Proteomes" id="UP000094565"/>
    </source>
</evidence>
<evidence type="ECO:0000256" key="2">
    <source>
        <dbReference type="ARBA" id="ARBA00004586"/>
    </source>
</evidence>
<organism evidence="15 16">
    <name type="scientific">Komagataella pastoris</name>
    <name type="common">Yeast</name>
    <name type="synonym">Pichia pastoris</name>
    <dbReference type="NCBI Taxonomy" id="4922"/>
    <lineage>
        <taxon>Eukaryota</taxon>
        <taxon>Fungi</taxon>
        <taxon>Dikarya</taxon>
        <taxon>Ascomycota</taxon>
        <taxon>Saccharomycotina</taxon>
        <taxon>Pichiomycetes</taxon>
        <taxon>Pichiales</taxon>
        <taxon>Pichiaceae</taxon>
        <taxon>Komagataella</taxon>
    </lineage>
</organism>
<evidence type="ECO:0000313" key="15">
    <source>
        <dbReference type="EMBL" id="ANZ75029.1"/>
    </source>
</evidence>
<keyword evidence="12" id="KW-0812">Transmembrane</keyword>
<evidence type="ECO:0000256" key="1">
    <source>
        <dbReference type="ARBA" id="ARBA00003265"/>
    </source>
</evidence>
<dbReference type="CDD" id="cd03796">
    <property type="entry name" value="GT4_PIG-A-like"/>
    <property type="match status" value="1"/>
</dbReference>
<comment type="function">
    <text evidence="1">Catalytic subunit in the complex catalyzing the transfer of N-acetylglucosamine from UDP-N-acetylglucosamine to phosphatidylinositol, the first step of GPI biosynthesis.</text>
</comment>
<evidence type="ECO:0000256" key="12">
    <source>
        <dbReference type="SAM" id="Phobius"/>
    </source>
</evidence>
<feature type="domain" description="Glycosyl transferase family 1" evidence="13">
    <location>
        <begin position="190"/>
        <end position="333"/>
    </location>
</feature>
<comment type="pathway">
    <text evidence="3">Glycolipid biosynthesis; glycosylphosphatidylinositol-anchor biosynthesis.</text>
</comment>
<evidence type="ECO:0000259" key="14">
    <source>
        <dbReference type="Pfam" id="PF08288"/>
    </source>
</evidence>
<evidence type="ECO:0000256" key="6">
    <source>
        <dbReference type="ARBA" id="ARBA00022502"/>
    </source>
</evidence>
<name>A0A1B2JAJ5_PICPA</name>
<evidence type="ECO:0000256" key="9">
    <source>
        <dbReference type="ARBA" id="ARBA00022824"/>
    </source>
</evidence>
<dbReference type="Pfam" id="PF00534">
    <property type="entry name" value="Glycos_transf_1"/>
    <property type="match status" value="1"/>
</dbReference>
<dbReference type="PANTHER" id="PTHR45871">
    <property type="entry name" value="N-ACETYLGLUCOSAMINYL-PHOSPHATIDYLINOSITOL BIOSYNTHETIC PROTEIN"/>
    <property type="match status" value="1"/>
</dbReference>
<dbReference type="SUPFAM" id="SSF53756">
    <property type="entry name" value="UDP-Glycosyltransferase/glycogen phosphorylase"/>
    <property type="match status" value="1"/>
</dbReference>
<dbReference type="EMBL" id="CP014585">
    <property type="protein sequence ID" value="ANZ75029.1"/>
    <property type="molecule type" value="Genomic_DNA"/>
</dbReference>
<keyword evidence="9" id="KW-0256">Endoplasmic reticulum</keyword>
<keyword evidence="12" id="KW-1133">Transmembrane helix</keyword>
<feature type="transmembrane region" description="Helical" evidence="12">
    <location>
        <begin position="395"/>
        <end position="414"/>
    </location>
</feature>
<keyword evidence="12" id="KW-0472">Membrane</keyword>
<evidence type="ECO:0000256" key="3">
    <source>
        <dbReference type="ARBA" id="ARBA00004687"/>
    </source>
</evidence>
<dbReference type="FunFam" id="3.40.50.2000:FF:000053">
    <property type="entry name" value="Phosphatidylinositol N-acetylglucosaminyltransferase GPI3 subunit"/>
    <property type="match status" value="1"/>
</dbReference>
<evidence type="ECO:0000256" key="8">
    <source>
        <dbReference type="ARBA" id="ARBA00022679"/>
    </source>
</evidence>
<proteinExistence type="inferred from homology"/>
<dbReference type="UniPathway" id="UPA00196"/>
<keyword evidence="6" id="KW-0337">GPI-anchor biosynthesis</keyword>
<dbReference type="GO" id="GO:0017176">
    <property type="term" value="F:phosphatidylinositol N-acetylglucosaminyltransferase activity"/>
    <property type="evidence" value="ECO:0007669"/>
    <property type="project" value="UniProtKB-EC"/>
</dbReference>
<dbReference type="InterPro" id="IPR039507">
    <property type="entry name" value="PIG-A/GPI3"/>
</dbReference>
<dbReference type="GO" id="GO:0006506">
    <property type="term" value="P:GPI anchor biosynthetic process"/>
    <property type="evidence" value="ECO:0007669"/>
    <property type="project" value="UniProtKB-UniPathway"/>
</dbReference>
<dbReference type="EC" id="2.4.1.198" evidence="5"/>
<dbReference type="InterPro" id="IPR013234">
    <property type="entry name" value="PIGA_GPI_anchor_biosynthesis"/>
</dbReference>
<evidence type="ECO:0000256" key="7">
    <source>
        <dbReference type="ARBA" id="ARBA00022676"/>
    </source>
</evidence>
<dbReference type="InterPro" id="IPR001296">
    <property type="entry name" value="Glyco_trans_1"/>
</dbReference>
<dbReference type="OrthoDB" id="734129at2759"/>
<dbReference type="Gene3D" id="3.40.50.2000">
    <property type="entry name" value="Glycogen Phosphorylase B"/>
    <property type="match status" value="2"/>
</dbReference>
<keyword evidence="8" id="KW-0808">Transferase</keyword>
<accession>A0A1B2JAJ5</accession>
<comment type="subcellular location">
    <subcellularLocation>
        <location evidence="2">Endoplasmic reticulum membrane</location>
    </subcellularLocation>
</comment>
<dbReference type="FunFam" id="3.40.50.2000:FF:000026">
    <property type="entry name" value="Phosphatidylinositol N-acetylglucosaminyltransferase subunit A"/>
    <property type="match status" value="1"/>
</dbReference>
<sequence length="436" mass="48847">MNIAMVSDFFYPQPGGVELHMYHLSQKLIDRGHSVVVITHCYGGRTGVRVLTNGLKVYYIPFAVVMMQCSFPALFSAFPILRNIFIRENIEIVHGHGSLSFLCLEAIMHAKTMGLKTIFTDHSLFGFATVSSIVGNKLLTFTLTEIGHVICVSHTCKENTVLRSSLDPNKASVIPNAVVASDFTPEPICRDENTITIVIISRLFPNKGADLLTAVIPRICAYNENIRFIIAGDGPKFIDFEQMVEKFQLQDKVQLIGSIKHEEVRNVMVKGHIYLHASLTEAFGTVLVEAASCGLFVVTTNVGGIPEVLPNHMTAYALPEEDSIVAALTSAIDKISAGKIHTSGFHNQVKEMYDWRDVAQRTELVYINVKRTTKPTTTLERIRQYYVHGFWGGKLFVLCLVVDIFILTVLDFWYPRDKIDRAAKWPHGQKYARPQL</sequence>
<protein>
    <recommendedName>
        <fullName evidence="11">Phosphatidylinositol N-acetylglucosaminyltransferase GPI3 subunit</fullName>
        <ecNumber evidence="5">2.4.1.198</ecNumber>
    </recommendedName>
    <alternativeName>
        <fullName evidence="10">GlcNAc-PI synthesis protein</fullName>
    </alternativeName>
</protein>
<evidence type="ECO:0000256" key="10">
    <source>
        <dbReference type="ARBA" id="ARBA00032160"/>
    </source>
</evidence>
<dbReference type="GO" id="GO:0000506">
    <property type="term" value="C:glycosylphosphatidylinositol-N-acetylglucosaminyltransferase (GPI-GnT) complex"/>
    <property type="evidence" value="ECO:0007669"/>
    <property type="project" value="InterPro"/>
</dbReference>
<dbReference type="PANTHER" id="PTHR45871:SF1">
    <property type="entry name" value="PHOSPHATIDYLINOSITOL N-ACETYLGLUCOSAMINYLTRANSFERASE SUBUNIT A"/>
    <property type="match status" value="1"/>
</dbReference>
<gene>
    <name evidence="15" type="primary">SPT14</name>
    <name evidence="15" type="ORF">ATY40_BA7502882</name>
</gene>
<dbReference type="Pfam" id="PF08288">
    <property type="entry name" value="PIGA"/>
    <property type="match status" value="1"/>
</dbReference>
<dbReference type="AlphaFoldDB" id="A0A1B2JAJ5"/>
<keyword evidence="16" id="KW-1185">Reference proteome</keyword>
<evidence type="ECO:0000256" key="11">
    <source>
        <dbReference type="ARBA" id="ARBA00068617"/>
    </source>
</evidence>
<evidence type="ECO:0000259" key="13">
    <source>
        <dbReference type="Pfam" id="PF00534"/>
    </source>
</evidence>
<dbReference type="Proteomes" id="UP000094565">
    <property type="component" value="Chromosome 2"/>
</dbReference>